<dbReference type="InterPro" id="IPR050065">
    <property type="entry name" value="GlmU-like"/>
</dbReference>
<dbReference type="GO" id="GO:0016779">
    <property type="term" value="F:nucleotidyltransferase activity"/>
    <property type="evidence" value="ECO:0007669"/>
    <property type="project" value="UniProtKB-KW"/>
</dbReference>
<gene>
    <name evidence="4" type="ORF">AVDCRST_MAG67-4301</name>
</gene>
<sequence length="245" mass="25766">MHVVVLAAGCGSRLGALGDCTPKWLLNVGGRTLADRQLEAIGRAGDAVASVRVVVGHAAEAIELELADRAGDVGTVANPEFAELNNWWSLLRALRELPEDGPVVVLNADLLADPASVADFLEAAATGDADGLLAVDLLRELTDESMKVALSAGETLTQIGKVGIDDPVGEYIGMLMVRDDALRRLRDVLEAFVGRPDAANEWYEGAVGQTAAAGTAWHVWAMPPGGWVEIDDDHDLRVAESLAAA</sequence>
<protein>
    <recommendedName>
        <fullName evidence="3">MobA-like NTP transferase domain-containing protein</fullName>
    </recommendedName>
</protein>
<evidence type="ECO:0000256" key="2">
    <source>
        <dbReference type="ARBA" id="ARBA00022695"/>
    </source>
</evidence>
<dbReference type="Pfam" id="PF12804">
    <property type="entry name" value="NTP_transf_3"/>
    <property type="match status" value="1"/>
</dbReference>
<dbReference type="PANTHER" id="PTHR43584:SF8">
    <property type="entry name" value="N-ACETYLMURAMATE ALPHA-1-PHOSPHATE URIDYLYLTRANSFERASE"/>
    <property type="match status" value="1"/>
</dbReference>
<proteinExistence type="predicted"/>
<dbReference type="EMBL" id="CADCVQ010000170">
    <property type="protein sequence ID" value="CAA9531473.1"/>
    <property type="molecule type" value="Genomic_DNA"/>
</dbReference>
<dbReference type="SUPFAM" id="SSF53448">
    <property type="entry name" value="Nucleotide-diphospho-sugar transferases"/>
    <property type="match status" value="1"/>
</dbReference>
<keyword evidence="2" id="KW-0548">Nucleotidyltransferase</keyword>
<keyword evidence="1" id="KW-0808">Transferase</keyword>
<evidence type="ECO:0000313" key="4">
    <source>
        <dbReference type="EMBL" id="CAA9531473.1"/>
    </source>
</evidence>
<evidence type="ECO:0000256" key="1">
    <source>
        <dbReference type="ARBA" id="ARBA00022679"/>
    </source>
</evidence>
<reference evidence="4" key="1">
    <citation type="submission" date="2020-02" db="EMBL/GenBank/DDBJ databases">
        <authorList>
            <person name="Meier V. D."/>
        </authorList>
    </citation>
    <scope>NUCLEOTIDE SEQUENCE</scope>
    <source>
        <strain evidence="4">AVDCRST_MAG67</strain>
    </source>
</reference>
<dbReference type="PANTHER" id="PTHR43584">
    <property type="entry name" value="NUCLEOTIDYL TRANSFERASE"/>
    <property type="match status" value="1"/>
</dbReference>
<organism evidence="4">
    <name type="scientific">uncultured Solirubrobacteraceae bacterium</name>
    <dbReference type="NCBI Taxonomy" id="1162706"/>
    <lineage>
        <taxon>Bacteria</taxon>
        <taxon>Bacillati</taxon>
        <taxon>Actinomycetota</taxon>
        <taxon>Thermoleophilia</taxon>
        <taxon>Solirubrobacterales</taxon>
        <taxon>Solirubrobacteraceae</taxon>
        <taxon>environmental samples</taxon>
    </lineage>
</organism>
<dbReference type="Gene3D" id="3.90.550.10">
    <property type="entry name" value="Spore Coat Polysaccharide Biosynthesis Protein SpsA, Chain A"/>
    <property type="match status" value="1"/>
</dbReference>
<dbReference type="InterPro" id="IPR025877">
    <property type="entry name" value="MobA-like_NTP_Trfase"/>
</dbReference>
<evidence type="ECO:0000259" key="3">
    <source>
        <dbReference type="Pfam" id="PF12804"/>
    </source>
</evidence>
<dbReference type="InterPro" id="IPR029044">
    <property type="entry name" value="Nucleotide-diphossugar_trans"/>
</dbReference>
<name>A0A6J4TTB2_9ACTN</name>
<feature type="domain" description="MobA-like NTP transferase" evidence="3">
    <location>
        <begin position="3"/>
        <end position="134"/>
    </location>
</feature>
<dbReference type="AlphaFoldDB" id="A0A6J4TTB2"/>
<accession>A0A6J4TTB2</accession>